<dbReference type="EMBL" id="CAJVQB010002399">
    <property type="protein sequence ID" value="CAG8573319.1"/>
    <property type="molecule type" value="Genomic_DNA"/>
</dbReference>
<reference evidence="1 2" key="1">
    <citation type="submission" date="2021-06" db="EMBL/GenBank/DDBJ databases">
        <authorList>
            <person name="Kallberg Y."/>
            <person name="Tangrot J."/>
            <person name="Rosling A."/>
        </authorList>
    </citation>
    <scope>NUCLEOTIDE SEQUENCE [LARGE SCALE GENOMIC DNA]</scope>
    <source>
        <strain evidence="1 2">120-4 pot B 10/14</strain>
    </source>
</reference>
<sequence>MNNDSVTDVELSAICYDYVYIDVYEGDSSTIPYMLIYGRANGRTLRSQHPAWNDMIKFSLQITSVVRYLHVKGIVNLGLVGFGV</sequence>
<evidence type="ECO:0000313" key="1">
    <source>
        <dbReference type="EMBL" id="CAG8573319.1"/>
    </source>
</evidence>
<keyword evidence="2" id="KW-1185">Reference proteome</keyword>
<gene>
    <name evidence="1" type="ORF">GMARGA_LOCUS5594</name>
</gene>
<organism evidence="1 2">
    <name type="scientific">Gigaspora margarita</name>
    <dbReference type="NCBI Taxonomy" id="4874"/>
    <lineage>
        <taxon>Eukaryota</taxon>
        <taxon>Fungi</taxon>
        <taxon>Fungi incertae sedis</taxon>
        <taxon>Mucoromycota</taxon>
        <taxon>Glomeromycotina</taxon>
        <taxon>Glomeromycetes</taxon>
        <taxon>Diversisporales</taxon>
        <taxon>Gigasporaceae</taxon>
        <taxon>Gigaspora</taxon>
    </lineage>
</organism>
<dbReference type="Proteomes" id="UP000789901">
    <property type="component" value="Unassembled WGS sequence"/>
</dbReference>
<accession>A0ABN7UE21</accession>
<proteinExistence type="predicted"/>
<protein>
    <submittedName>
        <fullName evidence="1">4158_t:CDS:1</fullName>
    </submittedName>
</protein>
<comment type="caution">
    <text evidence="1">The sequence shown here is derived from an EMBL/GenBank/DDBJ whole genome shotgun (WGS) entry which is preliminary data.</text>
</comment>
<name>A0ABN7UE21_GIGMA</name>
<evidence type="ECO:0000313" key="2">
    <source>
        <dbReference type="Proteomes" id="UP000789901"/>
    </source>
</evidence>